<dbReference type="Gramene" id="TraesWEE_scaffold_098849_01G000100.1">
    <property type="protein sequence ID" value="TraesWEE_scaffold_098849_01G000100.1"/>
    <property type="gene ID" value="TraesWEE_scaffold_098849_01G000100"/>
</dbReference>
<accession>A0A3B6FKM4</accession>
<dbReference type="GO" id="GO:0080188">
    <property type="term" value="P:gene silencing by siRNA-directed DNA methylation"/>
    <property type="evidence" value="ECO:0007669"/>
    <property type="project" value="InterPro"/>
</dbReference>
<dbReference type="Pfam" id="PF03469">
    <property type="entry name" value="XH"/>
    <property type="match status" value="2"/>
</dbReference>
<evidence type="ECO:0000259" key="1">
    <source>
        <dbReference type="Pfam" id="PF03469"/>
    </source>
</evidence>
<dbReference type="AlphaFoldDB" id="A0A3B6FKM4"/>
<dbReference type="PaxDb" id="4565-Traes_3B_07B085B6C.2"/>
<dbReference type="InterPro" id="IPR005379">
    <property type="entry name" value="FDM1-5/IDN2_XH"/>
</dbReference>
<dbReference type="SMR" id="A0A3B6FKM4"/>
<evidence type="ECO:0000313" key="3">
    <source>
        <dbReference type="Proteomes" id="UP000019116"/>
    </source>
</evidence>
<proteinExistence type="predicted"/>
<keyword evidence="3" id="KW-1185">Reference proteome</keyword>
<dbReference type="InterPro" id="IPR045177">
    <property type="entry name" value="FDM1-5/IDN2"/>
</dbReference>
<reference evidence="2" key="2">
    <citation type="submission" date="2018-10" db="UniProtKB">
        <authorList>
            <consortium name="EnsemblPlants"/>
        </authorList>
    </citation>
    <scope>IDENTIFICATION</scope>
</reference>
<sequence length="669" mass="75456">METPKSIHHESGEERLRRIRANLGLLDPPVAPSAAHDEGLRARALGLLDFVRLDLSSSGAPRPDLVAELIANYKPSPNPGWSSVRGQKIEVSIDSFAQALRLPGKPLFTYPYPASAVVTSAAEEFMKVYILGPIESSTDRKRRLPRTVDDALRNLKDLRAHCIDWAKLIWERVQEEMQQLIDNNRTSTACYYGAYLQRLIWVQSQNLFQLPPEPPLVNAPPQPAALCPQKKRLKIRLPVNESQKVGSQASSEKIDVGLEKMNATSKVMIDGALEKIDAALEKMKAASKVMIDGALEKIDAASKVMIDAASKMIEATSKQHDTRAGEQDGDMQEMQSLVHTLVTKERQSNGELQRARKILIDELPKFTNVQEHIGIKWMGELDLKAFANASCSKNVPQEDAQVNSAILCSKWQAEIANPGWHPFRVVMVDGQETQILSEDDDKLRSLKEEHGEEIYSLVTKGLLEMNEYNPSGRYATPELWNRKDDRKATLEEAIQQDNEMQAMRSLNKTLVTKEIQSNDELQHARKMLIQLITCNFESSISHRLVAFYNTNTERVQYMTSAFANIPFFLGNPLDDKLRVLKEEHGEEIYSLVTKALLEINEYNPSGRYVVPEVWNCKNDRKATLEEGIKFIVEQSQSPKRNVEAPNSESGVPCFCFDETDTCPLNFDLW</sequence>
<dbReference type="PANTHER" id="PTHR21596:SF73">
    <property type="entry name" value="FACTOR OF DNA METHYLATION 1-5_IDN2 DOMAIN-CONTAINING PROTEIN"/>
    <property type="match status" value="1"/>
</dbReference>
<feature type="domain" description="Factor of DNA methylation 1-5/IDN2" evidence="1">
    <location>
        <begin position="376"/>
        <end position="495"/>
    </location>
</feature>
<organism evidence="2">
    <name type="scientific">Triticum aestivum</name>
    <name type="common">Wheat</name>
    <dbReference type="NCBI Taxonomy" id="4565"/>
    <lineage>
        <taxon>Eukaryota</taxon>
        <taxon>Viridiplantae</taxon>
        <taxon>Streptophyta</taxon>
        <taxon>Embryophyta</taxon>
        <taxon>Tracheophyta</taxon>
        <taxon>Spermatophyta</taxon>
        <taxon>Magnoliopsida</taxon>
        <taxon>Liliopsida</taxon>
        <taxon>Poales</taxon>
        <taxon>Poaceae</taxon>
        <taxon>BOP clade</taxon>
        <taxon>Pooideae</taxon>
        <taxon>Triticodae</taxon>
        <taxon>Triticeae</taxon>
        <taxon>Triticinae</taxon>
        <taxon>Triticum</taxon>
    </lineage>
</organism>
<feature type="domain" description="Factor of DNA methylation 1-5/IDN2" evidence="1">
    <location>
        <begin position="574"/>
        <end position="640"/>
    </location>
</feature>
<name>A0A3B6FKM4_WHEAT</name>
<dbReference type="Gramene" id="TraesCS3B03G0215000.1">
    <property type="protein sequence ID" value="TraesCS3B03G0215000.1.CDS"/>
    <property type="gene ID" value="TraesCS3B03G0215000"/>
</dbReference>
<dbReference type="OMA" id="YNTNTER"/>
<dbReference type="Proteomes" id="UP000019116">
    <property type="component" value="Chromosome 3B"/>
</dbReference>
<dbReference type="PANTHER" id="PTHR21596">
    <property type="entry name" value="RIBONUCLEASE P SUBUNIT P38"/>
    <property type="match status" value="1"/>
</dbReference>
<evidence type="ECO:0000313" key="2">
    <source>
        <dbReference type="EnsemblPlants" id="TraesCS3B02G091900.1"/>
    </source>
</evidence>
<protein>
    <recommendedName>
        <fullName evidence="1">Factor of DNA methylation 1-5/IDN2 domain-containing protein</fullName>
    </recommendedName>
</protein>
<reference evidence="2" key="1">
    <citation type="submission" date="2018-08" db="EMBL/GenBank/DDBJ databases">
        <authorList>
            <person name="Rossello M."/>
        </authorList>
    </citation>
    <scope>NUCLEOTIDE SEQUENCE [LARGE SCALE GENOMIC DNA]</scope>
    <source>
        <strain evidence="2">cv. Chinese Spring</strain>
    </source>
</reference>
<dbReference type="OrthoDB" id="1892195at2759"/>
<dbReference type="EnsemblPlants" id="TraesCS3B02G091900.1">
    <property type="protein sequence ID" value="TraesCS3B02G091900.1"/>
    <property type="gene ID" value="TraesCS3B02G091900"/>
</dbReference>
<dbReference type="Gramene" id="TraesCS3B02G091900.1">
    <property type="protein sequence ID" value="TraesCS3B02G091900.1"/>
    <property type="gene ID" value="TraesCS3B02G091900"/>
</dbReference>